<keyword evidence="2" id="KW-1185">Reference proteome</keyword>
<evidence type="ECO:0000313" key="2">
    <source>
        <dbReference type="Proteomes" id="UP001589733"/>
    </source>
</evidence>
<dbReference type="EMBL" id="JBHLYR010000013">
    <property type="protein sequence ID" value="MFB9991125.1"/>
    <property type="molecule type" value="Genomic_DNA"/>
</dbReference>
<evidence type="ECO:0000313" key="1">
    <source>
        <dbReference type="EMBL" id="MFB9991125.1"/>
    </source>
</evidence>
<dbReference type="PIRSF" id="PIRSF001359">
    <property type="entry name" value="F_bP_aldolase_II"/>
    <property type="match status" value="1"/>
</dbReference>
<dbReference type="SUPFAM" id="SSF51569">
    <property type="entry name" value="Aldolase"/>
    <property type="match status" value="1"/>
</dbReference>
<dbReference type="CDD" id="cd00947">
    <property type="entry name" value="TBP_aldolase_IIB"/>
    <property type="match status" value="1"/>
</dbReference>
<dbReference type="InterPro" id="IPR013785">
    <property type="entry name" value="Aldolase_TIM"/>
</dbReference>
<proteinExistence type="predicted"/>
<sequence length="311" mass="33528">MTNRHKTLPHALTLNELLPPAQQGGYAVAAFSARYRACVRPVLQAAVDLRSPVIIEISQRELGWFGLSPRDFRDAVEQAVQDLGSTVPLCLHLDHSWEDQVIHAAIEAGFTSVMIDASAQPFEDNIRQTREIVDYAHARGVSVEAELGKLTTTDQLETDGDEALYTVPEEALEFVERTGCDVLAVSIGTAHGVYQVANPKIDFDRLAAIRRLLPETLLVLHGGSGLPAETVHRAIELPGGGISKMNIATDLEQALLAAMGGLGRMTSAELDAQDPALRMRGLNAVYAEACDKIQNFVRSAGRSDSAALPAS</sequence>
<dbReference type="InterPro" id="IPR000771">
    <property type="entry name" value="FBA_II"/>
</dbReference>
<dbReference type="NCBIfam" id="TIGR00167">
    <property type="entry name" value="cbbA"/>
    <property type="match status" value="1"/>
</dbReference>
<protein>
    <submittedName>
        <fullName evidence="1">Ketose-bisphosphate aldolase</fullName>
    </submittedName>
</protein>
<organism evidence="1 2">
    <name type="scientific">Deinococcus oregonensis</name>
    <dbReference type="NCBI Taxonomy" id="1805970"/>
    <lineage>
        <taxon>Bacteria</taxon>
        <taxon>Thermotogati</taxon>
        <taxon>Deinococcota</taxon>
        <taxon>Deinococci</taxon>
        <taxon>Deinococcales</taxon>
        <taxon>Deinococcaceae</taxon>
        <taxon>Deinococcus</taxon>
    </lineage>
</organism>
<comment type="caution">
    <text evidence="1">The sequence shown here is derived from an EMBL/GenBank/DDBJ whole genome shotgun (WGS) entry which is preliminary data.</text>
</comment>
<reference evidence="1 2" key="1">
    <citation type="submission" date="2024-09" db="EMBL/GenBank/DDBJ databases">
        <authorList>
            <person name="Sun Q."/>
            <person name="Mori K."/>
        </authorList>
    </citation>
    <scope>NUCLEOTIDE SEQUENCE [LARGE SCALE GENOMIC DNA]</scope>
    <source>
        <strain evidence="1 2">JCM 13503</strain>
    </source>
</reference>
<dbReference type="Gene3D" id="3.20.20.70">
    <property type="entry name" value="Aldolase class I"/>
    <property type="match status" value="1"/>
</dbReference>
<gene>
    <name evidence="1" type="ORF">ACFFLM_03885</name>
</gene>
<dbReference type="PANTHER" id="PTHR30304">
    <property type="entry name" value="D-TAGATOSE-1,6-BISPHOSPHATE ALDOLASE"/>
    <property type="match status" value="1"/>
</dbReference>
<dbReference type="Pfam" id="PF01116">
    <property type="entry name" value="F_bP_aldolase"/>
    <property type="match status" value="1"/>
</dbReference>
<dbReference type="Proteomes" id="UP001589733">
    <property type="component" value="Unassembled WGS sequence"/>
</dbReference>
<accession>A0ABV6AUD9</accession>
<name>A0ABV6AUD9_9DEIO</name>
<dbReference type="PANTHER" id="PTHR30304:SF0">
    <property type="entry name" value="D-TAGATOSE-1,6-BISPHOSPHATE ALDOLASE SUBUNIT GATY-RELATED"/>
    <property type="match status" value="1"/>
</dbReference>
<dbReference type="InterPro" id="IPR050246">
    <property type="entry name" value="Class_II_FBP_aldolase"/>
</dbReference>
<dbReference type="RefSeq" id="WP_380005744.1">
    <property type="nucleotide sequence ID" value="NZ_JBHLYR010000013.1"/>
</dbReference>